<dbReference type="SUPFAM" id="SSF56784">
    <property type="entry name" value="HAD-like"/>
    <property type="match status" value="1"/>
</dbReference>
<dbReference type="InterPro" id="IPR036412">
    <property type="entry name" value="HAD-like_sf"/>
</dbReference>
<dbReference type="EMBL" id="JACLYU010000002">
    <property type="protein sequence ID" value="MBM6699101.1"/>
    <property type="molecule type" value="Genomic_DNA"/>
</dbReference>
<organism evidence="1 2">
    <name type="scientific">Bifidobacterium pullorum subsp. saeculare</name>
    <dbReference type="NCBI Taxonomy" id="78257"/>
    <lineage>
        <taxon>Bacteria</taxon>
        <taxon>Bacillati</taxon>
        <taxon>Actinomycetota</taxon>
        <taxon>Actinomycetes</taxon>
        <taxon>Bifidobacteriales</taxon>
        <taxon>Bifidobacteriaceae</taxon>
        <taxon>Bifidobacterium</taxon>
    </lineage>
</organism>
<dbReference type="Gene3D" id="3.40.50.1000">
    <property type="entry name" value="HAD superfamily/HAD-like"/>
    <property type="match status" value="2"/>
</dbReference>
<evidence type="ECO:0000313" key="1">
    <source>
        <dbReference type="EMBL" id="MBM6699101.1"/>
    </source>
</evidence>
<accession>A0A938WWF0</accession>
<dbReference type="NCBIfam" id="TIGR01460">
    <property type="entry name" value="HAD-SF-IIA"/>
    <property type="match status" value="1"/>
</dbReference>
<sequence length="349" mass="36321">MSATRFLKSTDRPLAEAYGLALLDLDGVVYRGKEAVGHASDSIRAAEALGMRVEYTTNNSSRYQSVVADQLKGFGLDVEPWQVITSAVVAARMTAREVPAGAAVLVIGADHLRDEVAKQGLRVVDSSDDHPAAVLQGWFPGINWQVLAEAAYAVEAGATYLVTNRDLSLPREKGPTPGCGTFINAVVAATGVEPVASAGKPEAYMYDEARLLNASGGGDPVPKGQCLAIGDRLDTDIEAGNRGGYDSLAVLTGVTNPRELMLAPAHLRPTYVARDLRALLEPARAPERTADGGWACGSAVARVADGALRVTGDGADGIDGLKAALDAAWEAADSGLDTAALALPEFVAL</sequence>
<proteinExistence type="predicted"/>
<dbReference type="InterPro" id="IPR023214">
    <property type="entry name" value="HAD_sf"/>
</dbReference>
<dbReference type="RefSeq" id="WP_204467558.1">
    <property type="nucleotide sequence ID" value="NZ_JACLYU010000002.1"/>
</dbReference>
<reference evidence="1" key="2">
    <citation type="journal article" date="2021" name="Sci. Rep.">
        <title>The distribution of antibiotic resistance genes in chicken gut microbiota commensals.</title>
        <authorList>
            <person name="Juricova H."/>
            <person name="Matiasovicova J."/>
            <person name="Kubasova T."/>
            <person name="Cejkova D."/>
            <person name="Rychlik I."/>
        </authorList>
    </citation>
    <scope>NUCLEOTIDE SEQUENCE</scope>
    <source>
        <strain evidence="1">An836</strain>
    </source>
</reference>
<dbReference type="GO" id="GO:0005737">
    <property type="term" value="C:cytoplasm"/>
    <property type="evidence" value="ECO:0007669"/>
    <property type="project" value="TreeGrafter"/>
</dbReference>
<comment type="caution">
    <text evidence="1">The sequence shown here is derived from an EMBL/GenBank/DDBJ whole genome shotgun (WGS) entry which is preliminary data.</text>
</comment>
<evidence type="ECO:0000313" key="2">
    <source>
        <dbReference type="Proteomes" id="UP000718821"/>
    </source>
</evidence>
<reference evidence="1" key="1">
    <citation type="submission" date="2020-08" db="EMBL/GenBank/DDBJ databases">
        <authorList>
            <person name="Cejkova D."/>
            <person name="Kubasova T."/>
            <person name="Jahodarova E."/>
            <person name="Rychlik I."/>
        </authorList>
    </citation>
    <scope>NUCLEOTIDE SEQUENCE</scope>
    <source>
        <strain evidence="1">An836</strain>
    </source>
</reference>
<dbReference type="PANTHER" id="PTHR19288:SF95">
    <property type="entry name" value="D-GLYCEROL 3-PHOSPHATE PHOSPHATASE"/>
    <property type="match status" value="1"/>
</dbReference>
<dbReference type="Pfam" id="PF13344">
    <property type="entry name" value="Hydrolase_6"/>
    <property type="match status" value="1"/>
</dbReference>
<dbReference type="Pfam" id="PF13242">
    <property type="entry name" value="Hydrolase_like"/>
    <property type="match status" value="1"/>
</dbReference>
<protein>
    <submittedName>
        <fullName evidence="1">HAD-IIA family hydrolase</fullName>
    </submittedName>
</protein>
<gene>
    <name evidence="1" type="ORF">H7U32_01900</name>
</gene>
<dbReference type="AlphaFoldDB" id="A0A938WWF0"/>
<dbReference type="InterPro" id="IPR006357">
    <property type="entry name" value="HAD-SF_hydro_IIA"/>
</dbReference>
<dbReference type="GO" id="GO:0016791">
    <property type="term" value="F:phosphatase activity"/>
    <property type="evidence" value="ECO:0007669"/>
    <property type="project" value="TreeGrafter"/>
</dbReference>
<dbReference type="Proteomes" id="UP000718821">
    <property type="component" value="Unassembled WGS sequence"/>
</dbReference>
<keyword evidence="2" id="KW-1185">Reference proteome</keyword>
<dbReference type="PANTHER" id="PTHR19288">
    <property type="entry name" value="4-NITROPHENYLPHOSPHATASE-RELATED"/>
    <property type="match status" value="1"/>
</dbReference>
<name>A0A938WWF0_9BIFI</name>
<keyword evidence="1" id="KW-0378">Hydrolase</keyword>